<proteinExistence type="predicted"/>
<dbReference type="GO" id="GO:0006357">
    <property type="term" value="P:regulation of transcription by RNA polymerase II"/>
    <property type="evidence" value="ECO:0007669"/>
    <property type="project" value="InterPro"/>
</dbReference>
<dbReference type="GO" id="GO:0003690">
    <property type="term" value="F:double-stranded DNA binding"/>
    <property type="evidence" value="ECO:0007669"/>
    <property type="project" value="InterPro"/>
</dbReference>
<reference evidence="1" key="3">
    <citation type="submission" date="2025-09" db="UniProtKB">
        <authorList>
            <consortium name="Ensembl"/>
        </authorList>
    </citation>
    <scope>IDENTIFICATION</scope>
</reference>
<dbReference type="InterPro" id="IPR033375">
    <property type="entry name" value="Cggbp1"/>
</dbReference>
<dbReference type="GO" id="GO:0005634">
    <property type="term" value="C:nucleus"/>
    <property type="evidence" value="ECO:0007669"/>
    <property type="project" value="InterPro"/>
</dbReference>
<dbReference type="EMBL" id="AFYH01231952">
    <property type="status" value="NOT_ANNOTATED_CDS"/>
    <property type="molecule type" value="Genomic_DNA"/>
</dbReference>
<dbReference type="InParanoid" id="H3ACH5"/>
<dbReference type="GeneTree" id="ENSGT00390000017898"/>
<dbReference type="STRING" id="7897.ENSLACP00000007346"/>
<dbReference type="Gene3D" id="3.30.160.60">
    <property type="entry name" value="Classic Zinc Finger"/>
    <property type="match status" value="1"/>
</dbReference>
<dbReference type="HOGENOM" id="CLU_025348_3_0_1"/>
<sequence length="455" mass="52081">QQCKSVCYVDGGKLFCKYCQIVLDHQQKSSIDNHVKSTKHEKSVEVWESSETKRKKQKTLESSFQSKSIASVEREEICEEWIKVCTAISLPLAAVDKPVLRRFLKERVRNGGAIPGSHQLSEHYLPVVYASEKENLKKLLDQQNLAVMFNKMPDAEGRYSLNILAAPLVPDTEGKVMSYMLDNVFLDKCNKSTVLIAVTNTLQEFNIQNENVVVFNTDNAAYMVAVYNIALKVLFLNVLHITYMAHIMNLVGKSFWKPFKQLNNFMLHFSHMFYMAGSRKRRYLSFMHSKLQGTGKQATMAPEPVSTRWNSWYRAIQYHEQHFDFYQEFIEQEIMHCGKSAPNSVQSLNTILSDDAGHISLYRVQINLVTAKCEIIVNTLDFFQSDTPVTLKAYDRLEELAIHFCCNTNDAKDMNMTSAYEDAGGKLKKYLSGAQPGIKFLKEVRIFNPARISLL</sequence>
<dbReference type="AlphaFoldDB" id="H3ACH5"/>
<evidence type="ECO:0000313" key="1">
    <source>
        <dbReference type="Ensembl" id="ENSLACP00000007346.1"/>
    </source>
</evidence>
<dbReference type="eggNOG" id="ENOG502RXX8">
    <property type="taxonomic scope" value="Eukaryota"/>
</dbReference>
<reference evidence="1" key="2">
    <citation type="submission" date="2025-08" db="UniProtKB">
        <authorList>
            <consortium name="Ensembl"/>
        </authorList>
    </citation>
    <scope>IDENTIFICATION</scope>
</reference>
<dbReference type="SUPFAM" id="SSF53098">
    <property type="entry name" value="Ribonuclease H-like"/>
    <property type="match status" value="1"/>
</dbReference>
<protein>
    <recommendedName>
        <fullName evidence="3">DUF659 domain-containing protein</fullName>
    </recommendedName>
</protein>
<reference evidence="2" key="1">
    <citation type="submission" date="2011-08" db="EMBL/GenBank/DDBJ databases">
        <title>The draft genome of Latimeria chalumnae.</title>
        <authorList>
            <person name="Di Palma F."/>
            <person name="Alfoldi J."/>
            <person name="Johnson J."/>
            <person name="Berlin A."/>
            <person name="Gnerre S."/>
            <person name="Jaffe D."/>
            <person name="MacCallum I."/>
            <person name="Young S."/>
            <person name="Walker B.J."/>
            <person name="Lander E."/>
            <person name="Lindblad-Toh K."/>
        </authorList>
    </citation>
    <scope>NUCLEOTIDE SEQUENCE [LARGE SCALE GENOMIC DNA]</scope>
    <source>
        <strain evidence="2">Wild caught</strain>
    </source>
</reference>
<dbReference type="Proteomes" id="UP000008672">
    <property type="component" value="Unassembled WGS sequence"/>
</dbReference>
<organism evidence="1 2">
    <name type="scientific">Latimeria chalumnae</name>
    <name type="common">Coelacanth</name>
    <dbReference type="NCBI Taxonomy" id="7897"/>
    <lineage>
        <taxon>Eukaryota</taxon>
        <taxon>Metazoa</taxon>
        <taxon>Chordata</taxon>
        <taxon>Craniata</taxon>
        <taxon>Vertebrata</taxon>
        <taxon>Euteleostomi</taxon>
        <taxon>Coelacanthiformes</taxon>
        <taxon>Coelacanthidae</taxon>
        <taxon>Latimeria</taxon>
    </lineage>
</organism>
<dbReference type="OMA" id="QPRNDIC"/>
<accession>H3ACH5</accession>
<evidence type="ECO:0008006" key="3">
    <source>
        <dbReference type="Google" id="ProtNLM"/>
    </source>
</evidence>
<keyword evidence="2" id="KW-1185">Reference proteome</keyword>
<dbReference type="InterPro" id="IPR012337">
    <property type="entry name" value="RNaseH-like_sf"/>
</dbReference>
<evidence type="ECO:0000313" key="2">
    <source>
        <dbReference type="Proteomes" id="UP000008672"/>
    </source>
</evidence>
<name>H3ACH5_LATCH</name>
<dbReference type="PANTHER" id="PTHR32344">
    <property type="entry name" value="U1-TYPE DOMAIN-CONTAINING PROTEIN"/>
    <property type="match status" value="1"/>
</dbReference>
<dbReference type="PANTHER" id="PTHR32344:SF1">
    <property type="entry name" value="U1-TYPE DOMAIN-CONTAINING PROTEIN"/>
    <property type="match status" value="1"/>
</dbReference>
<dbReference type="Ensembl" id="ENSLACT00000007407.1">
    <property type="protein sequence ID" value="ENSLACP00000007346.1"/>
    <property type="gene ID" value="ENSLACG00000006518.1"/>
</dbReference>